<protein>
    <submittedName>
        <fullName evidence="9">GDSL esterase/lipase</fullName>
        <ecNumber evidence="9">1.3.5.6</ecNumber>
    </submittedName>
</protein>
<dbReference type="InterPro" id="IPR036514">
    <property type="entry name" value="SGNH_hydro_sf"/>
</dbReference>
<comment type="similarity">
    <text evidence="2">Belongs to the 'GDSL' lipolytic enzyme family.</text>
</comment>
<keyword evidence="7" id="KW-0443">Lipid metabolism</keyword>
<dbReference type="CDD" id="cd01837">
    <property type="entry name" value="SGNH_plant_lipase_like"/>
    <property type="match status" value="1"/>
</dbReference>
<dbReference type="Proteomes" id="UP000236161">
    <property type="component" value="Unassembled WGS sequence"/>
</dbReference>
<dbReference type="GO" id="GO:0016788">
    <property type="term" value="F:hydrolase activity, acting on ester bonds"/>
    <property type="evidence" value="ECO:0007669"/>
    <property type="project" value="InterPro"/>
</dbReference>
<dbReference type="GO" id="GO:0016719">
    <property type="term" value="F:9,9'-di-cis-zeta-carotene desaturase activity"/>
    <property type="evidence" value="ECO:0007669"/>
    <property type="project" value="UniProtKB-EC"/>
</dbReference>
<gene>
    <name evidence="9" type="ORF">AXF42_Ash001077</name>
</gene>
<comment type="subcellular location">
    <subcellularLocation>
        <location evidence="1">Secreted</location>
    </subcellularLocation>
</comment>
<organism evidence="9 10">
    <name type="scientific">Apostasia shenzhenica</name>
    <dbReference type="NCBI Taxonomy" id="1088818"/>
    <lineage>
        <taxon>Eukaryota</taxon>
        <taxon>Viridiplantae</taxon>
        <taxon>Streptophyta</taxon>
        <taxon>Embryophyta</taxon>
        <taxon>Tracheophyta</taxon>
        <taxon>Spermatophyta</taxon>
        <taxon>Magnoliopsida</taxon>
        <taxon>Liliopsida</taxon>
        <taxon>Asparagales</taxon>
        <taxon>Orchidaceae</taxon>
        <taxon>Apostasioideae</taxon>
        <taxon>Apostasia</taxon>
    </lineage>
</organism>
<dbReference type="Pfam" id="PF00657">
    <property type="entry name" value="Lipase_GDSL"/>
    <property type="match status" value="1"/>
</dbReference>
<dbReference type="GO" id="GO:0016042">
    <property type="term" value="P:lipid catabolic process"/>
    <property type="evidence" value="ECO:0007669"/>
    <property type="project" value="UniProtKB-KW"/>
</dbReference>
<keyword evidence="5" id="KW-0378">Hydrolase</keyword>
<feature type="signal peptide" evidence="8">
    <location>
        <begin position="1"/>
        <end position="26"/>
    </location>
</feature>
<reference evidence="9 10" key="1">
    <citation type="journal article" date="2017" name="Nature">
        <title>The Apostasia genome and the evolution of orchids.</title>
        <authorList>
            <person name="Zhang G.Q."/>
            <person name="Liu K.W."/>
            <person name="Li Z."/>
            <person name="Lohaus R."/>
            <person name="Hsiao Y.Y."/>
            <person name="Niu S.C."/>
            <person name="Wang J.Y."/>
            <person name="Lin Y.C."/>
            <person name="Xu Q."/>
            <person name="Chen L.J."/>
            <person name="Yoshida K."/>
            <person name="Fujiwara S."/>
            <person name="Wang Z.W."/>
            <person name="Zhang Y.Q."/>
            <person name="Mitsuda N."/>
            <person name="Wang M."/>
            <person name="Liu G.H."/>
            <person name="Pecoraro L."/>
            <person name="Huang H.X."/>
            <person name="Xiao X.J."/>
            <person name="Lin M."/>
            <person name="Wu X.Y."/>
            <person name="Wu W.L."/>
            <person name="Chen Y.Y."/>
            <person name="Chang S.B."/>
            <person name="Sakamoto S."/>
            <person name="Ohme-Takagi M."/>
            <person name="Yagi M."/>
            <person name="Zeng S.J."/>
            <person name="Shen C.Y."/>
            <person name="Yeh C.M."/>
            <person name="Luo Y.B."/>
            <person name="Tsai W.C."/>
            <person name="Van de Peer Y."/>
            <person name="Liu Z.J."/>
        </authorList>
    </citation>
    <scope>NUCLEOTIDE SEQUENCE [LARGE SCALE GENOMIC DNA]</scope>
    <source>
        <strain evidence="10">cv. Shenzhen</strain>
        <tissue evidence="9">Stem</tissue>
    </source>
</reference>
<evidence type="ECO:0000256" key="1">
    <source>
        <dbReference type="ARBA" id="ARBA00004613"/>
    </source>
</evidence>
<keyword evidence="10" id="KW-1185">Reference proteome</keyword>
<dbReference type="InterPro" id="IPR035669">
    <property type="entry name" value="SGNH_plant_lipase-like"/>
</dbReference>
<evidence type="ECO:0000313" key="9">
    <source>
        <dbReference type="EMBL" id="PKA58984.1"/>
    </source>
</evidence>
<name>A0A2I0ATW9_9ASPA</name>
<keyword evidence="9" id="KW-0560">Oxidoreductase</keyword>
<dbReference type="EC" id="1.3.5.6" evidence="9"/>
<evidence type="ECO:0000256" key="8">
    <source>
        <dbReference type="SAM" id="SignalP"/>
    </source>
</evidence>
<proteinExistence type="inferred from homology"/>
<keyword evidence="6" id="KW-0442">Lipid degradation</keyword>
<dbReference type="PANTHER" id="PTHR45650">
    <property type="entry name" value="GDSL-LIKE LIPASE/ACYLHYDROLASE-RELATED"/>
    <property type="match status" value="1"/>
</dbReference>
<accession>A0A2I0ATW9</accession>
<dbReference type="AlphaFoldDB" id="A0A2I0ATW9"/>
<keyword evidence="4 8" id="KW-0732">Signal</keyword>
<dbReference type="SUPFAM" id="SSF52266">
    <property type="entry name" value="SGNH hydrolase"/>
    <property type="match status" value="1"/>
</dbReference>
<dbReference type="STRING" id="1088818.A0A2I0ATW9"/>
<keyword evidence="3" id="KW-0964">Secreted</keyword>
<evidence type="ECO:0000256" key="4">
    <source>
        <dbReference type="ARBA" id="ARBA00022729"/>
    </source>
</evidence>
<evidence type="ECO:0000256" key="3">
    <source>
        <dbReference type="ARBA" id="ARBA00022525"/>
    </source>
</evidence>
<dbReference type="InterPro" id="IPR051238">
    <property type="entry name" value="GDSL_esterase/lipase"/>
</dbReference>
<evidence type="ECO:0000256" key="2">
    <source>
        <dbReference type="ARBA" id="ARBA00008668"/>
    </source>
</evidence>
<dbReference type="InterPro" id="IPR001087">
    <property type="entry name" value="GDSL"/>
</dbReference>
<dbReference type="EMBL" id="KZ451950">
    <property type="protein sequence ID" value="PKA58984.1"/>
    <property type="molecule type" value="Genomic_DNA"/>
</dbReference>
<evidence type="ECO:0000313" key="10">
    <source>
        <dbReference type="Proteomes" id="UP000236161"/>
    </source>
</evidence>
<dbReference type="OrthoDB" id="1600564at2759"/>
<evidence type="ECO:0000256" key="7">
    <source>
        <dbReference type="ARBA" id="ARBA00023098"/>
    </source>
</evidence>
<dbReference type="GO" id="GO:0005576">
    <property type="term" value="C:extracellular region"/>
    <property type="evidence" value="ECO:0007669"/>
    <property type="project" value="UniProtKB-SubCell"/>
</dbReference>
<dbReference type="PANTHER" id="PTHR45650:SF8">
    <property type="entry name" value="GDSL ESTERASE_LIPASE"/>
    <property type="match status" value="1"/>
</dbReference>
<sequence>MTEELFLHEAMAPLLIFLVSFLLTRSENISATAAAGAQVPAMFVFGDSLLDPGNNNNMLSLAKADQTPNGIDFPLGTTGRFCNGGTTADYLGTHLGLPFIPPFNNPATKGPAILQGVNYASAGSGILDDTGKVFGQVFTMDAQIQNFKATKQELSLLLVSGTEEHITRSLFFIGAGNNDYINNYILPISEERIKYTPEAFSDLLIQQFRRQLTELYNLGARKFLISGIGPLGCTPYQLGYQGDDSGSCVQSTNELALMYNSKLKTMLDEYNADLRDSTVLYLDAYSLGSHIINNYSAYGFKYQNKACCGAGRSKGQIICLAFIPPCQNRSEYVFWDPYHPTDAFNIISAKEAYQGNLQAWFPRNVQQLVQS</sequence>
<evidence type="ECO:0000256" key="6">
    <source>
        <dbReference type="ARBA" id="ARBA00022963"/>
    </source>
</evidence>
<dbReference type="Gene3D" id="3.40.50.1110">
    <property type="entry name" value="SGNH hydrolase"/>
    <property type="match status" value="1"/>
</dbReference>
<feature type="chain" id="PRO_5014159628" evidence="8">
    <location>
        <begin position="27"/>
        <end position="371"/>
    </location>
</feature>
<evidence type="ECO:0000256" key="5">
    <source>
        <dbReference type="ARBA" id="ARBA00022801"/>
    </source>
</evidence>